<accession>A0A0L8M1P1</accession>
<dbReference type="Proteomes" id="UP000037084">
    <property type="component" value="Unassembled WGS sequence"/>
</dbReference>
<evidence type="ECO:0000313" key="1">
    <source>
        <dbReference type="EMBL" id="KOG44313.1"/>
    </source>
</evidence>
<dbReference type="AlphaFoldDB" id="A0A0L8M1P1"/>
<name>A0A0L8M1P1_STRVG</name>
<gene>
    <name evidence="1" type="ORF">ADK75_36310</name>
</gene>
<proteinExistence type="predicted"/>
<sequence length="156" mass="17313">MPLDRSLGEPWAVLTGTLRQSTPTLQRESTQSNQLVERLRKQAEAPLVEDAKRAADLLRDQARRTADASTANEHCRTVLQEVADYLRVCADVYGAEPTLALSEIRIPKARDIELLQGLASQMRDLTVAAERDAEVWTTVDAVGAHCRRTFARICNG</sequence>
<reference evidence="2" key="1">
    <citation type="submission" date="2015-07" db="EMBL/GenBank/DDBJ databases">
        <authorList>
            <consortium name="Consortium for Microbial Forensics and Genomics (microFORGE)"/>
            <person name="Knight B.M."/>
            <person name="Roberts D.P."/>
            <person name="Lin D."/>
            <person name="Hari K."/>
            <person name="Fletcher J."/>
            <person name="Melcher U."/>
            <person name="Blagden T."/>
            <person name="Winegar R.A."/>
        </authorList>
    </citation>
    <scope>NUCLEOTIDE SEQUENCE [LARGE SCALE GENOMIC DNA]</scope>
    <source>
        <strain evidence="2">NRRL B-1447</strain>
    </source>
</reference>
<comment type="caution">
    <text evidence="1">The sequence shown here is derived from an EMBL/GenBank/DDBJ whole genome shotgun (WGS) entry which is preliminary data.</text>
</comment>
<protein>
    <submittedName>
        <fullName evidence="1">Uncharacterized protein</fullName>
    </submittedName>
</protein>
<organism evidence="1 2">
    <name type="scientific">Streptomyces virginiae</name>
    <name type="common">Streptomyces cinnamonensis</name>
    <dbReference type="NCBI Taxonomy" id="1961"/>
    <lineage>
        <taxon>Bacteria</taxon>
        <taxon>Bacillati</taxon>
        <taxon>Actinomycetota</taxon>
        <taxon>Actinomycetes</taxon>
        <taxon>Kitasatosporales</taxon>
        <taxon>Streptomycetaceae</taxon>
        <taxon>Streptomyces</taxon>
    </lineage>
</organism>
<evidence type="ECO:0000313" key="2">
    <source>
        <dbReference type="Proteomes" id="UP000037084"/>
    </source>
</evidence>
<dbReference type="EMBL" id="LGUV01000390">
    <property type="protein sequence ID" value="KOG44313.1"/>
    <property type="molecule type" value="Genomic_DNA"/>
</dbReference>
<dbReference type="PATRIC" id="fig|1961.12.peg.8005"/>